<dbReference type="Pfam" id="PF00931">
    <property type="entry name" value="NB-ARC"/>
    <property type="match status" value="1"/>
</dbReference>
<proteinExistence type="predicted"/>
<comment type="caution">
    <text evidence="3">The sequence shown here is derived from an EMBL/GenBank/DDBJ whole genome shotgun (WGS) entry which is preliminary data.</text>
</comment>
<dbReference type="Gene3D" id="1.25.40.10">
    <property type="entry name" value="Tetratricopeptide repeat domain"/>
    <property type="match status" value="2"/>
</dbReference>
<reference evidence="3" key="1">
    <citation type="journal article" date="2023" name="Access Microbiol">
        <title>De-novo genome assembly for Akanthomyces muscarius, a biocontrol agent of insect agricultural pests.</title>
        <authorList>
            <person name="Erdos Z."/>
            <person name="Studholme D.J."/>
            <person name="Raymond B."/>
            <person name="Sharma M."/>
        </authorList>
    </citation>
    <scope>NUCLEOTIDE SEQUENCE</scope>
    <source>
        <strain evidence="3">Ve6</strain>
    </source>
</reference>
<sequence>MSLRLVFQADGEDAAATLIVVIIRSPLQVSAPNDVNEKSWWTAALRGNRRVKQVFVFCEKLYPLLNNYTLEGMNENSLYLLRELQPHTLISASCKIVFISYSFGSYFAKNAMIAAHDHPEFRPVYDAVSALLFVATAHNEDSANFRKTIALCAAIQLGADHKAKGVLSSDEYSTGVGTICRDFRGLTFVGQVLNVCEAKQTSIRKWYARPRVLIDISIGSNARKLEQVVVLEFDHYQLSAYPWLSAGLETKFREAVVALLDSVPSEDSTALQQPAPHSSLQPAQGLALGTSPLTFGGGTLSTEQDMYQKGNGVSCCVIQPYQQNPAFTGRTEVLGRIREYLSPQSKKRDVQAKFALVGLGGIGKTQTALAYAFGSKKDFPVILWADGDTRAKLAHSFAMFDKELGISPTNNSSQSESRERVKRWLEQTSLPWLLVFDNIDYDPEDNITQEYWPNSQTGSVLVTARHESALGQFTGEIYPLGNLNDNEGADLLLKLAKKPSNQTNLDYAKNICSRVSCFPLAISSVAHVVVSRRFTLQEYWDEHNNFDLIEKSNPLSGPEARYSFKLQTVFLSQVSALEADANSLLNILAFLDPSGIEEQYLFKGLVKGSPVHILKRSRDFAEARDALCMNGLISRNEELKLVWMHRMLQEFCRFRSRREGHQQQIFEQASSLVSSIWPVPERHNRHNRELWKIQEQLINHILSLAMHYMNSLRFDHEKNGQLARLEASLSLAELFYNGAWYLYERGNFRSAIPLLHIAEGYCMSNQDDTDFILSDIFGAYASMDSESNNLQSCEENFGKQLHYLLKAIDKGQVKRPTVREALAYGGLANATMGVKQYAKAEIWYRKCLKLWEDCPGDPSIYIPHLAACLFLQDKTDEAAAILHSCIEEREARYGVHDRQSFRTGIIYFALGNCLIRQNKLEDAYNAHIFAMEMLEETLGLRHHRFADACYKVGWHLRWKGQLQLAESKLTQALKIYEQDKIYCNEAARTYFVLSEVATARGNEVQGDKWRSRAKELLREITKAEYPGPVTEEDYDELIMFWSR</sequence>
<dbReference type="GO" id="GO:0043531">
    <property type="term" value="F:ADP binding"/>
    <property type="evidence" value="ECO:0007669"/>
    <property type="project" value="InterPro"/>
</dbReference>
<evidence type="ECO:0000313" key="3">
    <source>
        <dbReference type="EMBL" id="KAJ4154992.1"/>
    </source>
</evidence>
<dbReference type="InterPro" id="IPR056681">
    <property type="entry name" value="DUF7779"/>
</dbReference>
<dbReference type="GeneID" id="80887419"/>
<dbReference type="Gene3D" id="3.40.50.300">
    <property type="entry name" value="P-loop containing nucleotide triphosphate hydrolases"/>
    <property type="match status" value="1"/>
</dbReference>
<dbReference type="KEGG" id="amus:LMH87_000260"/>
<evidence type="ECO:0000259" key="1">
    <source>
        <dbReference type="Pfam" id="PF00931"/>
    </source>
</evidence>
<dbReference type="Proteomes" id="UP001144673">
    <property type="component" value="Chromosome 6"/>
</dbReference>
<dbReference type="AlphaFoldDB" id="A0A9W8QE71"/>
<dbReference type="PANTHER" id="PTHR35205">
    <property type="entry name" value="NB-ARC AND TPR DOMAIN PROTEIN"/>
    <property type="match status" value="1"/>
</dbReference>
<protein>
    <recommendedName>
        <fullName evidence="5">NB-ARC domain-containing protein</fullName>
    </recommendedName>
</protein>
<dbReference type="InterPro" id="IPR002182">
    <property type="entry name" value="NB-ARC"/>
</dbReference>
<dbReference type="Pfam" id="PF25000">
    <property type="entry name" value="DUF7779"/>
    <property type="match status" value="1"/>
</dbReference>
<gene>
    <name evidence="3" type="ORF">LMH87_000260</name>
</gene>
<evidence type="ECO:0000313" key="4">
    <source>
        <dbReference type="Proteomes" id="UP001144673"/>
    </source>
</evidence>
<accession>A0A9W8QE71</accession>
<dbReference type="PANTHER" id="PTHR35205:SF1">
    <property type="entry name" value="ZU5 DOMAIN-CONTAINING PROTEIN"/>
    <property type="match status" value="1"/>
</dbReference>
<keyword evidence="4" id="KW-1185">Reference proteome</keyword>
<feature type="domain" description="DUF7779" evidence="2">
    <location>
        <begin position="574"/>
        <end position="655"/>
    </location>
</feature>
<evidence type="ECO:0000259" key="2">
    <source>
        <dbReference type="Pfam" id="PF25000"/>
    </source>
</evidence>
<dbReference type="InterPro" id="IPR019734">
    <property type="entry name" value="TPR_rpt"/>
</dbReference>
<dbReference type="EMBL" id="JAJHUN010000007">
    <property type="protein sequence ID" value="KAJ4154992.1"/>
    <property type="molecule type" value="Genomic_DNA"/>
</dbReference>
<dbReference type="SUPFAM" id="SSF48452">
    <property type="entry name" value="TPR-like"/>
    <property type="match status" value="1"/>
</dbReference>
<organism evidence="3 4">
    <name type="scientific">Akanthomyces muscarius</name>
    <name type="common">Entomopathogenic fungus</name>
    <name type="synonym">Lecanicillium muscarium</name>
    <dbReference type="NCBI Taxonomy" id="2231603"/>
    <lineage>
        <taxon>Eukaryota</taxon>
        <taxon>Fungi</taxon>
        <taxon>Dikarya</taxon>
        <taxon>Ascomycota</taxon>
        <taxon>Pezizomycotina</taxon>
        <taxon>Sordariomycetes</taxon>
        <taxon>Hypocreomycetidae</taxon>
        <taxon>Hypocreales</taxon>
        <taxon>Cordycipitaceae</taxon>
        <taxon>Akanthomyces</taxon>
    </lineage>
</organism>
<dbReference type="SMART" id="SM00028">
    <property type="entry name" value="TPR"/>
    <property type="match status" value="3"/>
</dbReference>
<dbReference type="InterPro" id="IPR027417">
    <property type="entry name" value="P-loop_NTPase"/>
</dbReference>
<feature type="domain" description="NB-ARC" evidence="1">
    <location>
        <begin position="346"/>
        <end position="475"/>
    </location>
</feature>
<evidence type="ECO:0008006" key="5">
    <source>
        <dbReference type="Google" id="ProtNLM"/>
    </source>
</evidence>
<dbReference type="RefSeq" id="XP_056055116.1">
    <property type="nucleotide sequence ID" value="XM_056198138.1"/>
</dbReference>
<name>A0A9W8QE71_AKAMU</name>
<dbReference type="SUPFAM" id="SSF52540">
    <property type="entry name" value="P-loop containing nucleoside triphosphate hydrolases"/>
    <property type="match status" value="1"/>
</dbReference>
<dbReference type="InterPro" id="IPR011990">
    <property type="entry name" value="TPR-like_helical_dom_sf"/>
</dbReference>